<protein>
    <submittedName>
        <fullName evidence="1">(rape) hypothetical protein</fullName>
    </submittedName>
</protein>
<gene>
    <name evidence="1" type="ORF">DARMORV10_C08P40340.1</name>
</gene>
<name>A0A816UHG2_BRANA</name>
<evidence type="ECO:0000313" key="1">
    <source>
        <dbReference type="EMBL" id="CAF2114187.1"/>
    </source>
</evidence>
<sequence>MKSNTPSVSKSLLSSFVVVALSSSLLRSSDRPSRLGRSSPYDMDLLPVSVGGAGVRCLLLLSSSLSVGVFQFWSFGLGLGGYVGCGHRCTCSTQVPAVGVWFLLGFRWSMTQGFAPLRWRVCGVVTDACGAKGLWICQPSPLNLCGGVCSVVQCWSQDLGFGGVVFLDVLLFTK</sequence>
<reference evidence="1" key="1">
    <citation type="submission" date="2021-01" db="EMBL/GenBank/DDBJ databases">
        <authorList>
            <consortium name="Genoscope - CEA"/>
            <person name="William W."/>
        </authorList>
    </citation>
    <scope>NUCLEOTIDE SEQUENCE</scope>
</reference>
<organism evidence="1">
    <name type="scientific">Brassica napus</name>
    <name type="common">Rape</name>
    <dbReference type="NCBI Taxonomy" id="3708"/>
    <lineage>
        <taxon>Eukaryota</taxon>
        <taxon>Viridiplantae</taxon>
        <taxon>Streptophyta</taxon>
        <taxon>Embryophyta</taxon>
        <taxon>Tracheophyta</taxon>
        <taxon>Spermatophyta</taxon>
        <taxon>Magnoliopsida</taxon>
        <taxon>eudicotyledons</taxon>
        <taxon>Gunneridae</taxon>
        <taxon>Pentapetalae</taxon>
        <taxon>rosids</taxon>
        <taxon>malvids</taxon>
        <taxon>Brassicales</taxon>
        <taxon>Brassicaceae</taxon>
        <taxon>Brassiceae</taxon>
        <taxon>Brassica</taxon>
    </lineage>
</organism>
<dbReference type="AlphaFoldDB" id="A0A816UHG2"/>
<proteinExistence type="predicted"/>
<accession>A0A816UHG2</accession>
<dbReference type="EMBL" id="HG994372">
    <property type="protein sequence ID" value="CAF2114187.1"/>
    <property type="molecule type" value="Genomic_DNA"/>
</dbReference>
<dbReference type="Proteomes" id="UP001295469">
    <property type="component" value="Chromosome C08"/>
</dbReference>